<dbReference type="RefSeq" id="WP_083549580.1">
    <property type="nucleotide sequence ID" value="NZ_FRBL01000003.1"/>
</dbReference>
<dbReference type="Proteomes" id="UP000184420">
    <property type="component" value="Unassembled WGS sequence"/>
</dbReference>
<name>A0A1M7A2N8_9BACT</name>
<dbReference type="EMBL" id="FRBL01000003">
    <property type="protein sequence ID" value="SHL37028.1"/>
    <property type="molecule type" value="Genomic_DNA"/>
</dbReference>
<evidence type="ECO:0000313" key="1">
    <source>
        <dbReference type="EMBL" id="SHL37028.1"/>
    </source>
</evidence>
<reference evidence="1 2" key="1">
    <citation type="submission" date="2016-11" db="EMBL/GenBank/DDBJ databases">
        <authorList>
            <person name="Jaros S."/>
            <person name="Januszkiewicz K."/>
            <person name="Wedrychowicz H."/>
        </authorList>
    </citation>
    <scope>NUCLEOTIDE SEQUENCE [LARGE SCALE GENOMIC DNA]</scope>
    <source>
        <strain evidence="1 2">DSM 27406</strain>
    </source>
</reference>
<organism evidence="1 2">
    <name type="scientific">Chitinophaga jiangningensis</name>
    <dbReference type="NCBI Taxonomy" id="1419482"/>
    <lineage>
        <taxon>Bacteria</taxon>
        <taxon>Pseudomonadati</taxon>
        <taxon>Bacteroidota</taxon>
        <taxon>Chitinophagia</taxon>
        <taxon>Chitinophagales</taxon>
        <taxon>Chitinophagaceae</taxon>
        <taxon>Chitinophaga</taxon>
    </lineage>
</organism>
<dbReference type="AlphaFoldDB" id="A0A1M7A2N8"/>
<dbReference type="OrthoDB" id="5903604at2"/>
<keyword evidence="2" id="KW-1185">Reference proteome</keyword>
<dbReference type="STRING" id="1419482.SAMN05444266_103102"/>
<sequence>MEINRKYEEIFSEMIKKEEISKKLDDNLPDEFLPASTMILNFNYTCTVEQYLTYFLPNMREVIKVNYIHGQLNNPENPLIFGFGDDYDRNYEELEESPMNELKEHLKSFWYFRTENYHNLIKFIEADDYQVYIMGHSCGQSDKTMLKMIFEHPQCKAIKIYYHQKNKYENDFKKLTYEIARHFSNKLKMRELITPLKKCMPLPQANVINHYKKVK</sequence>
<evidence type="ECO:0000313" key="2">
    <source>
        <dbReference type="Proteomes" id="UP000184420"/>
    </source>
</evidence>
<gene>
    <name evidence="1" type="ORF">SAMN05444266_103102</name>
</gene>
<dbReference type="Pfam" id="PF14253">
    <property type="entry name" value="AbiH"/>
    <property type="match status" value="1"/>
</dbReference>
<dbReference type="InterPro" id="IPR025935">
    <property type="entry name" value="AbiH"/>
</dbReference>
<proteinExistence type="predicted"/>
<accession>A0A1M7A2N8</accession>
<protein>
    <submittedName>
        <fullName evidence="1">Bacteriophage abortive infection AbiH</fullName>
    </submittedName>
</protein>